<dbReference type="GO" id="GO:0005829">
    <property type="term" value="C:cytosol"/>
    <property type="evidence" value="ECO:0007669"/>
    <property type="project" value="TreeGrafter"/>
</dbReference>
<accession>A0A6A6VGR6</accession>
<protein>
    <submittedName>
        <fullName evidence="6">DUF1741-domain-containing protein</fullName>
    </submittedName>
</protein>
<dbReference type="PANTHER" id="PTHR13608">
    <property type="entry name" value="ARMADILLO-LIKE HELICAL DOMAIN-CONTAINING PROTEIN 3"/>
    <property type="match status" value="1"/>
</dbReference>
<evidence type="ECO:0000313" key="6">
    <source>
        <dbReference type="EMBL" id="KAF2748999.1"/>
    </source>
</evidence>
<dbReference type="SMART" id="SM01158">
    <property type="entry name" value="DUF1741"/>
    <property type="match status" value="1"/>
</dbReference>
<evidence type="ECO:0000256" key="4">
    <source>
        <dbReference type="ARBA" id="ARBA00023136"/>
    </source>
</evidence>
<proteinExistence type="predicted"/>
<evidence type="ECO:0000259" key="5">
    <source>
        <dbReference type="SMART" id="SM01158"/>
    </source>
</evidence>
<dbReference type="OrthoDB" id="2012278at2759"/>
<reference evidence="6" key="1">
    <citation type="journal article" date="2020" name="Stud. Mycol.">
        <title>101 Dothideomycetes genomes: a test case for predicting lifestyles and emergence of pathogens.</title>
        <authorList>
            <person name="Haridas S."/>
            <person name="Albert R."/>
            <person name="Binder M."/>
            <person name="Bloem J."/>
            <person name="Labutti K."/>
            <person name="Salamov A."/>
            <person name="Andreopoulos B."/>
            <person name="Baker S."/>
            <person name="Barry K."/>
            <person name="Bills G."/>
            <person name="Bluhm B."/>
            <person name="Cannon C."/>
            <person name="Castanera R."/>
            <person name="Culley D."/>
            <person name="Daum C."/>
            <person name="Ezra D."/>
            <person name="Gonzalez J."/>
            <person name="Henrissat B."/>
            <person name="Kuo A."/>
            <person name="Liang C."/>
            <person name="Lipzen A."/>
            <person name="Lutzoni F."/>
            <person name="Magnuson J."/>
            <person name="Mondo S."/>
            <person name="Nolan M."/>
            <person name="Ohm R."/>
            <person name="Pangilinan J."/>
            <person name="Park H.-J."/>
            <person name="Ramirez L."/>
            <person name="Alfaro M."/>
            <person name="Sun H."/>
            <person name="Tritt A."/>
            <person name="Yoshinaga Y."/>
            <person name="Zwiers L.-H."/>
            <person name="Turgeon B."/>
            <person name="Goodwin S."/>
            <person name="Spatafora J."/>
            <person name="Crous P."/>
            <person name="Grigoriev I."/>
        </authorList>
    </citation>
    <scope>NUCLEOTIDE SEQUENCE</scope>
    <source>
        <strain evidence="6">CBS 119925</strain>
    </source>
</reference>
<keyword evidence="2" id="KW-0812">Transmembrane</keyword>
<evidence type="ECO:0000256" key="1">
    <source>
        <dbReference type="ARBA" id="ARBA00004370"/>
    </source>
</evidence>
<evidence type="ECO:0000313" key="7">
    <source>
        <dbReference type="Proteomes" id="UP000799440"/>
    </source>
</evidence>
<evidence type="ECO:0000256" key="2">
    <source>
        <dbReference type="ARBA" id="ARBA00022692"/>
    </source>
</evidence>
<organism evidence="6 7">
    <name type="scientific">Sporormia fimetaria CBS 119925</name>
    <dbReference type="NCBI Taxonomy" id="1340428"/>
    <lineage>
        <taxon>Eukaryota</taxon>
        <taxon>Fungi</taxon>
        <taxon>Dikarya</taxon>
        <taxon>Ascomycota</taxon>
        <taxon>Pezizomycotina</taxon>
        <taxon>Dothideomycetes</taxon>
        <taxon>Pleosporomycetidae</taxon>
        <taxon>Pleosporales</taxon>
        <taxon>Sporormiaceae</taxon>
        <taxon>Sporormia</taxon>
    </lineage>
</organism>
<keyword evidence="4" id="KW-0472">Membrane</keyword>
<dbReference type="Proteomes" id="UP000799440">
    <property type="component" value="Unassembled WGS sequence"/>
</dbReference>
<dbReference type="AlphaFoldDB" id="A0A6A6VGR6"/>
<keyword evidence="3" id="KW-1133">Transmembrane helix</keyword>
<dbReference type="InterPro" id="IPR013636">
    <property type="entry name" value="ARMH3_C"/>
</dbReference>
<dbReference type="EMBL" id="MU006567">
    <property type="protein sequence ID" value="KAF2748999.1"/>
    <property type="molecule type" value="Genomic_DNA"/>
</dbReference>
<evidence type="ECO:0000256" key="3">
    <source>
        <dbReference type="ARBA" id="ARBA00022989"/>
    </source>
</evidence>
<dbReference type="GO" id="GO:0016020">
    <property type="term" value="C:membrane"/>
    <property type="evidence" value="ECO:0007669"/>
    <property type="project" value="UniProtKB-SubCell"/>
</dbReference>
<comment type="subcellular location">
    <subcellularLocation>
        <location evidence="1">Membrane</location>
    </subcellularLocation>
</comment>
<sequence length="634" mass="71171">MDPSPLTQDVRPESFQLKINRLYETLFRGDDDHDYDFSDGFWEEFFLLRPDPAGLKRVVDAVSPDDMLHVQSHTQQLLRGAIVHIKAAKAPTDERALDTLTVFLDAALSKKYTNPSSDILSILASLDHADAVLSDFVATLDSAIRNGRTFSVRLKANRVALAMTAASFHTGLPSYFIHRDLFPALVKLIQDCESDQDVIPPLYLLGLLVNYNKFESQNPYRLRLGDFVNDKIIKAIITNLGRTCASLRDAYVAIQDDMPEGWTIGSTLSYIGLGRLAPASKPKTPALSPEEAKARFSALPGPEVGLLLTIYDFANANKLFCSSMIAVESPKKDQSSPLKSFFSLVSYMGQHAHRSSRAMLYTYTCLFILQILVEDPVTLKALCDDKNAMDVRLCRQRQPYLRVVKAQRKPACIVLDLLVDGINHNQRKRLDVGYYTLCLGVLLRLLSYLSRAKYRLAYEWSDLWRSLLSFFRFLSTWSDDIKSIPGCAEMIDQLVNLLAFALANGENFLPDASQYDDLFYKLVETGDILTKFRDAYGLSAQHSIQTLLSVSSHYHALLETNKTNGKTKNLSPQEVSSVIKQGYETLSIEASEELDHWEKFREADHKTALKKMARVVVGDAKALLEKLEAGGIEK</sequence>
<dbReference type="PANTHER" id="PTHR13608:SF3">
    <property type="entry name" value="ARMADILLO-LIKE HELICAL DOMAIN-CONTAINING PROTEIN 3"/>
    <property type="match status" value="1"/>
</dbReference>
<gene>
    <name evidence="6" type="ORF">M011DRAFT_514362</name>
</gene>
<keyword evidence="7" id="KW-1185">Reference proteome</keyword>
<dbReference type="InterPro" id="IPR039868">
    <property type="entry name" value="ARMD3-like"/>
</dbReference>
<name>A0A6A6VGR6_9PLEO</name>
<feature type="domain" description="Armadillo-like helical" evidence="5">
    <location>
        <begin position="402"/>
        <end position="624"/>
    </location>
</feature>
<dbReference type="Pfam" id="PF08427">
    <property type="entry name" value="ARMH3_C"/>
    <property type="match status" value="1"/>
</dbReference>